<dbReference type="InterPro" id="IPR016181">
    <property type="entry name" value="Acyl_CoA_acyltransferase"/>
</dbReference>
<evidence type="ECO:0000313" key="3">
    <source>
        <dbReference type="Proteomes" id="UP001276840"/>
    </source>
</evidence>
<reference evidence="2 3" key="1">
    <citation type="submission" date="2023-08" db="EMBL/GenBank/DDBJ databases">
        <title>Implementing the SeqCode for naming new Mesorhizobium species isolated from Vachellia karroo root nodules.</title>
        <authorList>
            <person name="Van Lill M."/>
        </authorList>
    </citation>
    <scope>NUCLEOTIDE SEQUENCE [LARGE SCALE GENOMIC DNA]</scope>
    <source>
        <strain evidence="2 3">MSK 1335</strain>
    </source>
</reference>
<dbReference type="Pfam" id="PF00583">
    <property type="entry name" value="Acetyltransf_1"/>
    <property type="match status" value="1"/>
</dbReference>
<evidence type="ECO:0000259" key="1">
    <source>
        <dbReference type="PROSITE" id="PS51186"/>
    </source>
</evidence>
<dbReference type="Proteomes" id="UP001276840">
    <property type="component" value="Unassembled WGS sequence"/>
</dbReference>
<comment type="caution">
    <text evidence="2">The sequence shown here is derived from an EMBL/GenBank/DDBJ whole genome shotgun (WGS) entry which is preliminary data.</text>
</comment>
<proteinExistence type="predicted"/>
<gene>
    <name evidence="2" type="ORF">RFM68_25365</name>
</gene>
<accession>A0ABU4ZV71</accession>
<dbReference type="Gene3D" id="3.40.630.30">
    <property type="match status" value="1"/>
</dbReference>
<feature type="domain" description="N-acetyltransferase" evidence="1">
    <location>
        <begin position="36"/>
        <end position="190"/>
    </location>
</feature>
<dbReference type="EMBL" id="JAVIJF010000020">
    <property type="protein sequence ID" value="MDX8527831.1"/>
    <property type="molecule type" value="Genomic_DNA"/>
</dbReference>
<dbReference type="PROSITE" id="PS51186">
    <property type="entry name" value="GNAT"/>
    <property type="match status" value="1"/>
</dbReference>
<evidence type="ECO:0000313" key="2">
    <source>
        <dbReference type="EMBL" id="MDX8527831.1"/>
    </source>
</evidence>
<keyword evidence="3" id="KW-1185">Reference proteome</keyword>
<protein>
    <submittedName>
        <fullName evidence="2">GNAT family N-acetyltransferase</fullName>
    </submittedName>
</protein>
<dbReference type="RefSeq" id="WP_320235776.1">
    <property type="nucleotide sequence ID" value="NZ_JAVIJF010000020.1"/>
</dbReference>
<name>A0ABU4ZV71_9HYPH</name>
<dbReference type="InterPro" id="IPR000182">
    <property type="entry name" value="GNAT_dom"/>
</dbReference>
<dbReference type="SUPFAM" id="SSF55729">
    <property type="entry name" value="Acyl-CoA N-acyltransferases (Nat)"/>
    <property type="match status" value="1"/>
</dbReference>
<sequence>MDTSIARHQDARRHLSKGYQMHNQSWEITTRTGLKLLVRTAGPGDQTALEELFHQVREDDLHFRFLSGQKSVRPDQIQAMIDVDHRTTETYIGFVAGSNLPVTTAMLACDRHGQRGEVAVSVHTDYRDCGIGWEMLSFIAKQAERSGLKAIESIESRENHDAIELERNMGFVVRSYPDDPTLVLVTKELGNPLAS</sequence>
<organism evidence="2 3">
    <name type="scientific">Mesorhizobium montanum</name>
    <dbReference type="NCBI Taxonomy" id="3072323"/>
    <lineage>
        <taxon>Bacteria</taxon>
        <taxon>Pseudomonadati</taxon>
        <taxon>Pseudomonadota</taxon>
        <taxon>Alphaproteobacteria</taxon>
        <taxon>Hyphomicrobiales</taxon>
        <taxon>Phyllobacteriaceae</taxon>
        <taxon>Mesorhizobium</taxon>
    </lineage>
</organism>